<feature type="transmembrane region" description="Helical" evidence="1">
    <location>
        <begin position="209"/>
        <end position="227"/>
    </location>
</feature>
<evidence type="ECO:0000256" key="1">
    <source>
        <dbReference type="SAM" id="Phobius"/>
    </source>
</evidence>
<dbReference type="Proteomes" id="UP000074310">
    <property type="component" value="Unassembled WGS sequence"/>
</dbReference>
<dbReference type="RefSeq" id="WP_058756951.1">
    <property type="nucleotide sequence ID" value="NZ_LDTB01000089.1"/>
</dbReference>
<organism evidence="2 3">
    <name type="scientific">Sphingomonas endophytica</name>
    <dbReference type="NCBI Taxonomy" id="869719"/>
    <lineage>
        <taxon>Bacteria</taxon>
        <taxon>Pseudomonadati</taxon>
        <taxon>Pseudomonadota</taxon>
        <taxon>Alphaproteobacteria</taxon>
        <taxon>Sphingomonadales</taxon>
        <taxon>Sphingomonadaceae</taxon>
        <taxon>Sphingomonas</taxon>
    </lineage>
</organism>
<feature type="transmembrane region" description="Helical" evidence="1">
    <location>
        <begin position="98"/>
        <end position="116"/>
    </location>
</feature>
<accession>A0A147HV18</accession>
<evidence type="ECO:0008006" key="4">
    <source>
        <dbReference type="Google" id="ProtNLM"/>
    </source>
</evidence>
<dbReference type="PATRIC" id="fig|869719.3.peg.3585"/>
<keyword evidence="1" id="KW-0472">Membrane</keyword>
<proteinExistence type="predicted"/>
<keyword evidence="1" id="KW-0812">Transmembrane</keyword>
<comment type="caution">
    <text evidence="2">The sequence shown here is derived from an EMBL/GenBank/DDBJ whole genome shotgun (WGS) entry which is preliminary data.</text>
</comment>
<keyword evidence="1" id="KW-1133">Transmembrane helix</keyword>
<sequence>MLEERLERWRALADRPAARIAGKVARVAFFVGMIVWMTLKVRAIGWREVIASLPVNPLFYVLFVIGFLILPASEIAVFRTIFGRPLPGGFPVYIRKRILNAALVGYSGEVYLFVWLRRVIGLPNKTIAIGLKDNAILSALASGMVTLALLIAFAAAGDARRIAAWLDPGPALLIAGLMGIIFLAPLLFRVRSQLIAMPLRQTLQVMGIHSARIVATVVLQATQWAVVLPQEPWGVWLVFLTAQMVISRLPVIPNRDLLFLSAALEMSGTVDGPREAMAGLLLAGGALTQGSNLLFYVLTMFVKQPPVQAEVAEELPDGDEDRIAGTV</sequence>
<feature type="transmembrane region" description="Helical" evidence="1">
    <location>
        <begin position="20"/>
        <end position="39"/>
    </location>
</feature>
<dbReference type="AlphaFoldDB" id="A0A147HV18"/>
<keyword evidence="3" id="KW-1185">Reference proteome</keyword>
<name>A0A147HV18_9SPHN</name>
<dbReference type="OrthoDB" id="7184927at2"/>
<feature type="transmembrane region" description="Helical" evidence="1">
    <location>
        <begin position="59"/>
        <end position="78"/>
    </location>
</feature>
<protein>
    <recommendedName>
        <fullName evidence="4">Flippase-like domain-containing protein</fullName>
    </recommendedName>
</protein>
<dbReference type="EMBL" id="LDTB01000089">
    <property type="protein sequence ID" value="KTT68748.1"/>
    <property type="molecule type" value="Genomic_DNA"/>
</dbReference>
<feature type="transmembrane region" description="Helical" evidence="1">
    <location>
        <begin position="233"/>
        <end position="251"/>
    </location>
</feature>
<reference evidence="2 3" key="1">
    <citation type="journal article" date="2016" name="Front. Microbiol.">
        <title>Genomic Resource of Rice Seed Associated Bacteria.</title>
        <authorList>
            <person name="Midha S."/>
            <person name="Bansal K."/>
            <person name="Sharma S."/>
            <person name="Kumar N."/>
            <person name="Patil P.P."/>
            <person name="Chaudhry V."/>
            <person name="Patil P.B."/>
        </authorList>
    </citation>
    <scope>NUCLEOTIDE SEQUENCE [LARGE SCALE GENOMIC DNA]</scope>
    <source>
        <strain evidence="2 3">NS334</strain>
    </source>
</reference>
<feature type="transmembrane region" description="Helical" evidence="1">
    <location>
        <begin position="136"/>
        <end position="157"/>
    </location>
</feature>
<gene>
    <name evidence="2" type="ORF">NS334_16035</name>
</gene>
<evidence type="ECO:0000313" key="2">
    <source>
        <dbReference type="EMBL" id="KTT68748.1"/>
    </source>
</evidence>
<feature type="transmembrane region" description="Helical" evidence="1">
    <location>
        <begin position="169"/>
        <end position="188"/>
    </location>
</feature>
<evidence type="ECO:0000313" key="3">
    <source>
        <dbReference type="Proteomes" id="UP000074310"/>
    </source>
</evidence>